<dbReference type="AlphaFoldDB" id="A0A8C6YGN8"/>
<dbReference type="GO" id="GO:0005886">
    <property type="term" value="C:plasma membrane"/>
    <property type="evidence" value="ECO:0007669"/>
    <property type="project" value="InterPro"/>
</dbReference>
<dbReference type="GO" id="GO:0005576">
    <property type="term" value="C:extracellular region"/>
    <property type="evidence" value="ECO:0007669"/>
    <property type="project" value="UniProtKB-SubCell"/>
</dbReference>
<protein>
    <submittedName>
        <fullName evidence="3">Uncharacterized protein</fullName>
    </submittedName>
</protein>
<keyword evidence="2" id="KW-0964">Secreted</keyword>
<dbReference type="SUPFAM" id="SSF56436">
    <property type="entry name" value="C-type lectin-like"/>
    <property type="match status" value="1"/>
</dbReference>
<reference evidence="3" key="2">
    <citation type="submission" date="2025-09" db="UniProtKB">
        <authorList>
            <consortium name="Ensembl"/>
        </authorList>
    </citation>
    <scope>IDENTIFICATION</scope>
</reference>
<evidence type="ECO:0000256" key="2">
    <source>
        <dbReference type="ARBA" id="ARBA00022525"/>
    </source>
</evidence>
<dbReference type="GeneTree" id="ENSGT01010000230112"/>
<keyword evidence="4" id="KW-1185">Reference proteome</keyword>
<dbReference type="Proteomes" id="UP000694559">
    <property type="component" value="Unplaced"/>
</dbReference>
<evidence type="ECO:0000256" key="1">
    <source>
        <dbReference type="ARBA" id="ARBA00004613"/>
    </source>
</evidence>
<dbReference type="Ensembl" id="ENSNNAT00000030615.1">
    <property type="protein sequence ID" value="ENSNNAP00000029194.1"/>
    <property type="gene ID" value="ENSNNAG00000018739.1"/>
</dbReference>
<evidence type="ECO:0000313" key="3">
    <source>
        <dbReference type="Ensembl" id="ENSNNAP00000029194.1"/>
    </source>
</evidence>
<dbReference type="InterPro" id="IPR039689">
    <property type="entry name" value="CD72"/>
</dbReference>
<name>A0A8C6YGN8_NAJNA</name>
<proteinExistence type="predicted"/>
<dbReference type="GO" id="GO:0004888">
    <property type="term" value="F:transmembrane signaling receptor activity"/>
    <property type="evidence" value="ECO:0007669"/>
    <property type="project" value="InterPro"/>
</dbReference>
<dbReference type="InterPro" id="IPR016187">
    <property type="entry name" value="CTDL_fold"/>
</dbReference>
<comment type="subcellular location">
    <subcellularLocation>
        <location evidence="1">Secreted</location>
    </subcellularLocation>
</comment>
<reference evidence="3" key="1">
    <citation type="submission" date="2025-08" db="UniProtKB">
        <authorList>
            <consortium name="Ensembl"/>
        </authorList>
    </citation>
    <scope>IDENTIFICATION</scope>
</reference>
<dbReference type="PANTHER" id="PTHR15028:SF6">
    <property type="entry name" value="B-CELL DIFFERENTIATION ANTIGEN CD72"/>
    <property type="match status" value="1"/>
</dbReference>
<sequence>GSCSNRSSKQTTACPLPFGRQWPRALRTSLTQSRQVSLRFPLGCCPHGWTLFRWKCLWASSEKKTWGASNRDCEWRSSRLLVLPEPWSARELWEAVGKAFTEVRKGRAKSL</sequence>
<evidence type="ECO:0000313" key="4">
    <source>
        <dbReference type="Proteomes" id="UP000694559"/>
    </source>
</evidence>
<dbReference type="Gene3D" id="3.10.100.10">
    <property type="entry name" value="Mannose-Binding Protein A, subunit A"/>
    <property type="match status" value="1"/>
</dbReference>
<dbReference type="InterPro" id="IPR016186">
    <property type="entry name" value="C-type_lectin-like/link_sf"/>
</dbReference>
<accession>A0A8C6YGN8</accession>
<dbReference type="OrthoDB" id="9050076at2759"/>
<organism evidence="3 4">
    <name type="scientific">Naja naja</name>
    <name type="common">Indian cobra</name>
    <dbReference type="NCBI Taxonomy" id="35670"/>
    <lineage>
        <taxon>Eukaryota</taxon>
        <taxon>Metazoa</taxon>
        <taxon>Chordata</taxon>
        <taxon>Craniata</taxon>
        <taxon>Vertebrata</taxon>
        <taxon>Euteleostomi</taxon>
        <taxon>Lepidosauria</taxon>
        <taxon>Squamata</taxon>
        <taxon>Bifurcata</taxon>
        <taxon>Unidentata</taxon>
        <taxon>Episquamata</taxon>
        <taxon>Toxicofera</taxon>
        <taxon>Serpentes</taxon>
        <taxon>Colubroidea</taxon>
        <taxon>Elapidae</taxon>
        <taxon>Elapinae</taxon>
        <taxon>Naja</taxon>
    </lineage>
</organism>
<dbReference type="PANTHER" id="PTHR15028">
    <property type="entry name" value="CD72-RELATED"/>
    <property type="match status" value="1"/>
</dbReference>